<sequence>MEVDARVEDFIQWFRKHLRLQRFDSILSYWETSSSLSSRPPVSRQLLGEPPSDDERRHDAGRPIPKARGEDDGARGAMA</sequence>
<name>A0A8T0R4F4_PANVG</name>
<gene>
    <name evidence="2" type="ORF">PVAP13_6NG343801</name>
</gene>
<proteinExistence type="predicted"/>
<dbReference type="Proteomes" id="UP000823388">
    <property type="component" value="Chromosome 6N"/>
</dbReference>
<evidence type="ECO:0000313" key="3">
    <source>
        <dbReference type="Proteomes" id="UP000823388"/>
    </source>
</evidence>
<organism evidence="2 3">
    <name type="scientific">Panicum virgatum</name>
    <name type="common">Blackwell switchgrass</name>
    <dbReference type="NCBI Taxonomy" id="38727"/>
    <lineage>
        <taxon>Eukaryota</taxon>
        <taxon>Viridiplantae</taxon>
        <taxon>Streptophyta</taxon>
        <taxon>Embryophyta</taxon>
        <taxon>Tracheophyta</taxon>
        <taxon>Spermatophyta</taxon>
        <taxon>Magnoliopsida</taxon>
        <taxon>Liliopsida</taxon>
        <taxon>Poales</taxon>
        <taxon>Poaceae</taxon>
        <taxon>PACMAD clade</taxon>
        <taxon>Panicoideae</taxon>
        <taxon>Panicodae</taxon>
        <taxon>Paniceae</taxon>
        <taxon>Panicinae</taxon>
        <taxon>Panicum</taxon>
        <taxon>Panicum sect. Hiantes</taxon>
    </lineage>
</organism>
<dbReference type="AlphaFoldDB" id="A0A8T0R4F4"/>
<feature type="compositionally biased region" description="Basic and acidic residues" evidence="1">
    <location>
        <begin position="53"/>
        <end position="79"/>
    </location>
</feature>
<keyword evidence="3" id="KW-1185">Reference proteome</keyword>
<reference evidence="2" key="1">
    <citation type="submission" date="2020-05" db="EMBL/GenBank/DDBJ databases">
        <title>WGS assembly of Panicum virgatum.</title>
        <authorList>
            <person name="Lovell J.T."/>
            <person name="Jenkins J."/>
            <person name="Shu S."/>
            <person name="Juenger T.E."/>
            <person name="Schmutz J."/>
        </authorList>
    </citation>
    <scope>NUCLEOTIDE SEQUENCE</scope>
    <source>
        <strain evidence="2">AP13</strain>
    </source>
</reference>
<evidence type="ECO:0000256" key="1">
    <source>
        <dbReference type="SAM" id="MobiDB-lite"/>
    </source>
</evidence>
<feature type="region of interest" description="Disordered" evidence="1">
    <location>
        <begin position="33"/>
        <end position="79"/>
    </location>
</feature>
<evidence type="ECO:0000313" key="2">
    <source>
        <dbReference type="EMBL" id="KAG2580454.1"/>
    </source>
</evidence>
<feature type="compositionally biased region" description="Low complexity" evidence="1">
    <location>
        <begin position="33"/>
        <end position="47"/>
    </location>
</feature>
<accession>A0A8T0R4F4</accession>
<dbReference type="InterPro" id="IPR008480">
    <property type="entry name" value="DUF761_pln"/>
</dbReference>
<dbReference type="Pfam" id="PF05553">
    <property type="entry name" value="DUF761"/>
    <property type="match status" value="1"/>
</dbReference>
<comment type="caution">
    <text evidence="2">The sequence shown here is derived from an EMBL/GenBank/DDBJ whole genome shotgun (WGS) entry which is preliminary data.</text>
</comment>
<dbReference type="EMBL" id="CM029048">
    <property type="protein sequence ID" value="KAG2580454.1"/>
    <property type="molecule type" value="Genomic_DNA"/>
</dbReference>
<protein>
    <submittedName>
        <fullName evidence="2">Uncharacterized protein</fullName>
    </submittedName>
</protein>